<dbReference type="AlphaFoldDB" id="A0A0F0LH64"/>
<dbReference type="Proteomes" id="UP000033740">
    <property type="component" value="Unassembled WGS sequence"/>
</dbReference>
<keyword evidence="3" id="KW-1185">Reference proteome</keyword>
<dbReference type="EMBL" id="JYIX01000036">
    <property type="protein sequence ID" value="KJL32572.1"/>
    <property type="molecule type" value="Genomic_DNA"/>
</dbReference>
<sequence length="263" mass="29189">MATWDQVGRRRPVVLPPRIFFALRRLSPWVMLLGMSAWGVLLMLLTPVLGVSHPQEVWGIELPIALAAIGLWLIVTLLLLCARPGSVLAHQDDPDRSRIVIVRGPGDRWRVLFAFSAPVCGLLGVALLGSVAETIDSFVRDEPLPLWKIAAYGGMLLVGATAIIPAMRVFLHGIELMPERVVAGGYFRTRAFDRADIRKVRITDVPWWSSLMFTAVKMDVLNTLAIVRTDGTQVILPASNCRFEDLHPARDVIQAWIDRSGSR</sequence>
<name>A0A0F0LH64_9MICO</name>
<dbReference type="PATRIC" id="fig|582680.6.peg.2416"/>
<evidence type="ECO:0000256" key="1">
    <source>
        <dbReference type="SAM" id="Phobius"/>
    </source>
</evidence>
<organism evidence="2 3">
    <name type="scientific">Microbacterium azadirachtae</name>
    <dbReference type="NCBI Taxonomy" id="582680"/>
    <lineage>
        <taxon>Bacteria</taxon>
        <taxon>Bacillati</taxon>
        <taxon>Actinomycetota</taxon>
        <taxon>Actinomycetes</taxon>
        <taxon>Micrococcales</taxon>
        <taxon>Microbacteriaceae</taxon>
        <taxon>Microbacterium</taxon>
    </lineage>
</organism>
<reference evidence="2 3" key="1">
    <citation type="submission" date="2015-02" db="EMBL/GenBank/DDBJ databases">
        <title>Draft genome sequences of ten Microbacterium spp. with emphasis on heavy metal contaminated environments.</title>
        <authorList>
            <person name="Corretto E."/>
        </authorList>
    </citation>
    <scope>NUCLEOTIDE SEQUENCE [LARGE SCALE GENOMIC DNA]</scope>
    <source>
        <strain evidence="2 3">ARN176</strain>
    </source>
</reference>
<gene>
    <name evidence="2" type="ORF">RS86_02350</name>
</gene>
<keyword evidence="1" id="KW-0472">Membrane</keyword>
<keyword evidence="1" id="KW-0812">Transmembrane</keyword>
<proteinExistence type="predicted"/>
<dbReference type="STRING" id="582680.RS86_02350"/>
<evidence type="ECO:0000313" key="3">
    <source>
        <dbReference type="Proteomes" id="UP000033740"/>
    </source>
</evidence>
<feature type="transmembrane region" description="Helical" evidence="1">
    <location>
        <begin position="29"/>
        <end position="50"/>
    </location>
</feature>
<evidence type="ECO:0008006" key="4">
    <source>
        <dbReference type="Google" id="ProtNLM"/>
    </source>
</evidence>
<feature type="transmembrane region" description="Helical" evidence="1">
    <location>
        <begin position="62"/>
        <end position="82"/>
    </location>
</feature>
<comment type="caution">
    <text evidence="2">The sequence shown here is derived from an EMBL/GenBank/DDBJ whole genome shotgun (WGS) entry which is preliminary data.</text>
</comment>
<protein>
    <recommendedName>
        <fullName evidence="4">PH domain-containing protein</fullName>
    </recommendedName>
</protein>
<keyword evidence="1" id="KW-1133">Transmembrane helix</keyword>
<evidence type="ECO:0000313" key="2">
    <source>
        <dbReference type="EMBL" id="KJL32572.1"/>
    </source>
</evidence>
<accession>A0A0F0LH64</accession>
<feature type="transmembrane region" description="Helical" evidence="1">
    <location>
        <begin position="111"/>
        <end position="129"/>
    </location>
</feature>
<dbReference type="RefSeq" id="WP_045272439.1">
    <property type="nucleotide sequence ID" value="NZ_JYIX01000036.1"/>
</dbReference>
<feature type="transmembrane region" description="Helical" evidence="1">
    <location>
        <begin position="149"/>
        <end position="171"/>
    </location>
</feature>